<dbReference type="PANTHER" id="PTHR43130:SF3">
    <property type="entry name" value="HTH-TYPE TRANSCRIPTIONAL REGULATOR RV1931C"/>
    <property type="match status" value="1"/>
</dbReference>
<reference evidence="4 5" key="1">
    <citation type="submission" date="2016-08" db="EMBL/GenBank/DDBJ databases">
        <authorList>
            <person name="Seilhamer J.J."/>
        </authorList>
    </citation>
    <scope>NUCLEOTIDE SEQUENCE [LARGE SCALE GENOMIC DNA]</scope>
    <source>
        <strain evidence="4 5">A37T2</strain>
    </source>
</reference>
<evidence type="ECO:0000313" key="5">
    <source>
        <dbReference type="Proteomes" id="UP000242818"/>
    </source>
</evidence>
<sequence>MHTEKSSVKKKTIVLLAMPNTRLLDIAGPSDVFATAANIQHPDQEVYELLLASATGHLQVMTASGIAVTCHINLMDIDFPIDTLLIGGFSLAAVHQLSAGFFEWLEAHYPSIRRMGSVCSGAFALARAGLLNNRHATTHWQSCERLALDFPQVKVDSSPFFVKDGNIYTSGGVTSGMDLAIALVEEDLGREVALQVARRLVLHLKRPGGQVQFSSLLPSYDLESPLVARIHPWLIKNVQQDIKVEDMAAQASMSPRNFARVFGKEKHMTPAKYLEKLRVEVARQYLEHTDLSMEQIAERCGLGGQVSMRRTFLRHLRISPSYYRTAFRTALPEEVA</sequence>
<dbReference type="Proteomes" id="UP000242818">
    <property type="component" value="Unassembled WGS sequence"/>
</dbReference>
<dbReference type="Pfam" id="PF12833">
    <property type="entry name" value="HTH_18"/>
    <property type="match status" value="1"/>
</dbReference>
<dbReference type="GO" id="GO:0043565">
    <property type="term" value="F:sequence-specific DNA binding"/>
    <property type="evidence" value="ECO:0007669"/>
    <property type="project" value="InterPro"/>
</dbReference>
<dbReference type="InterPro" id="IPR052158">
    <property type="entry name" value="INH-QAR"/>
</dbReference>
<dbReference type="AlphaFoldDB" id="A0A1C4F8A5"/>
<dbReference type="InterPro" id="IPR018060">
    <property type="entry name" value="HTH_AraC"/>
</dbReference>
<dbReference type="InterPro" id="IPR009057">
    <property type="entry name" value="Homeodomain-like_sf"/>
</dbReference>
<dbReference type="Gene3D" id="1.10.10.60">
    <property type="entry name" value="Homeodomain-like"/>
    <property type="match status" value="1"/>
</dbReference>
<gene>
    <name evidence="4" type="ORF">GA0116948_112102</name>
</gene>
<dbReference type="GO" id="GO:0003700">
    <property type="term" value="F:DNA-binding transcription factor activity"/>
    <property type="evidence" value="ECO:0007669"/>
    <property type="project" value="InterPro"/>
</dbReference>
<dbReference type="InterPro" id="IPR029062">
    <property type="entry name" value="Class_I_gatase-like"/>
</dbReference>
<proteinExistence type="predicted"/>
<dbReference type="PANTHER" id="PTHR43130">
    <property type="entry name" value="ARAC-FAMILY TRANSCRIPTIONAL REGULATOR"/>
    <property type="match status" value="1"/>
</dbReference>
<dbReference type="SUPFAM" id="SSF52317">
    <property type="entry name" value="Class I glutamine amidotransferase-like"/>
    <property type="match status" value="1"/>
</dbReference>
<dbReference type="CDD" id="cd03137">
    <property type="entry name" value="GATase1_AraC_1"/>
    <property type="match status" value="1"/>
</dbReference>
<organism evidence="4 5">
    <name type="scientific">Chitinophaga costaii</name>
    <dbReference type="NCBI Taxonomy" id="1335309"/>
    <lineage>
        <taxon>Bacteria</taxon>
        <taxon>Pseudomonadati</taxon>
        <taxon>Bacteroidota</taxon>
        <taxon>Chitinophagia</taxon>
        <taxon>Chitinophagales</taxon>
        <taxon>Chitinophagaceae</taxon>
        <taxon>Chitinophaga</taxon>
    </lineage>
</organism>
<dbReference type="Gene3D" id="3.40.50.880">
    <property type="match status" value="1"/>
</dbReference>
<dbReference type="PROSITE" id="PS01124">
    <property type="entry name" value="HTH_ARAC_FAMILY_2"/>
    <property type="match status" value="1"/>
</dbReference>
<dbReference type="InterPro" id="IPR002818">
    <property type="entry name" value="DJ-1/PfpI"/>
</dbReference>
<dbReference type="OrthoDB" id="9803764at2"/>
<feature type="domain" description="HTH araC/xylS-type" evidence="3">
    <location>
        <begin position="228"/>
        <end position="326"/>
    </location>
</feature>
<evidence type="ECO:0000256" key="2">
    <source>
        <dbReference type="ARBA" id="ARBA00023163"/>
    </source>
</evidence>
<keyword evidence="2" id="KW-0804">Transcription</keyword>
<keyword evidence="1" id="KW-0805">Transcription regulation</keyword>
<protein>
    <submittedName>
        <fullName evidence="4">Transcriptional regulator, AraC family with amidase-like domain</fullName>
    </submittedName>
</protein>
<dbReference type="EMBL" id="FMAR01000012">
    <property type="protein sequence ID" value="SCC52170.1"/>
    <property type="molecule type" value="Genomic_DNA"/>
</dbReference>
<name>A0A1C4F8A5_9BACT</name>
<dbReference type="SUPFAM" id="SSF46689">
    <property type="entry name" value="Homeodomain-like"/>
    <property type="match status" value="2"/>
</dbReference>
<accession>A0A1C4F8A5</accession>
<dbReference type="Pfam" id="PF01965">
    <property type="entry name" value="DJ-1_PfpI"/>
    <property type="match status" value="1"/>
</dbReference>
<evidence type="ECO:0000259" key="3">
    <source>
        <dbReference type="PROSITE" id="PS01124"/>
    </source>
</evidence>
<dbReference type="STRING" id="1335309.GA0116948_112102"/>
<keyword evidence="5" id="KW-1185">Reference proteome</keyword>
<evidence type="ECO:0000256" key="1">
    <source>
        <dbReference type="ARBA" id="ARBA00023015"/>
    </source>
</evidence>
<evidence type="ECO:0000313" key="4">
    <source>
        <dbReference type="EMBL" id="SCC52170.1"/>
    </source>
</evidence>
<dbReference type="RefSeq" id="WP_089713970.1">
    <property type="nucleotide sequence ID" value="NZ_FMAR01000012.1"/>
</dbReference>
<dbReference type="SMART" id="SM00342">
    <property type="entry name" value="HTH_ARAC"/>
    <property type="match status" value="1"/>
</dbReference>